<name>A0ABT9B9X6_9BACT</name>
<keyword evidence="2" id="KW-1185">Reference proteome</keyword>
<evidence type="ECO:0008006" key="3">
    <source>
        <dbReference type="Google" id="ProtNLM"/>
    </source>
</evidence>
<dbReference type="RefSeq" id="WP_305006396.1">
    <property type="nucleotide sequence ID" value="NZ_JAUQSY010000006.1"/>
</dbReference>
<comment type="caution">
    <text evidence="1">The sequence shown here is derived from an EMBL/GenBank/DDBJ whole genome shotgun (WGS) entry which is preliminary data.</text>
</comment>
<reference evidence="1" key="1">
    <citation type="submission" date="2023-07" db="EMBL/GenBank/DDBJ databases">
        <authorList>
            <person name="Kim M.K."/>
        </authorList>
    </citation>
    <scope>NUCLEOTIDE SEQUENCE</scope>
    <source>
        <strain evidence="1">ASUV-10-1</strain>
    </source>
</reference>
<sequence>MFLLLPAFGCLAKISWPYHWRSLVFKRAGCFEAGLLPEALLLTVAIYISHGGGTVPALFSFASLRELLLPAALLRPLTNLVKVSESPINDSSYQNDLKPVPKQNGWRYAALSSE</sequence>
<dbReference type="Proteomes" id="UP001176429">
    <property type="component" value="Unassembled WGS sequence"/>
</dbReference>
<proteinExistence type="predicted"/>
<gene>
    <name evidence="1" type="ORF">Q5H93_10075</name>
</gene>
<evidence type="ECO:0000313" key="1">
    <source>
        <dbReference type="EMBL" id="MDO7875077.1"/>
    </source>
</evidence>
<evidence type="ECO:0000313" key="2">
    <source>
        <dbReference type="Proteomes" id="UP001176429"/>
    </source>
</evidence>
<organism evidence="1 2">
    <name type="scientific">Hymenobacter aranciens</name>
    <dbReference type="NCBI Taxonomy" id="3063996"/>
    <lineage>
        <taxon>Bacteria</taxon>
        <taxon>Pseudomonadati</taxon>
        <taxon>Bacteroidota</taxon>
        <taxon>Cytophagia</taxon>
        <taxon>Cytophagales</taxon>
        <taxon>Hymenobacteraceae</taxon>
        <taxon>Hymenobacter</taxon>
    </lineage>
</organism>
<protein>
    <recommendedName>
        <fullName evidence="3">Cation/H+ exchanger domain-containing protein</fullName>
    </recommendedName>
</protein>
<accession>A0ABT9B9X6</accession>
<dbReference type="EMBL" id="JAUQSY010000006">
    <property type="protein sequence ID" value="MDO7875077.1"/>
    <property type="molecule type" value="Genomic_DNA"/>
</dbReference>